<gene>
    <name evidence="1" type="primary">34</name>
    <name evidence="1" type="ORF">SEA_BARNSTORMER_34</name>
</gene>
<dbReference type="EMBL" id="OQ190478">
    <property type="protein sequence ID" value="WDS51671.1"/>
    <property type="molecule type" value="Genomic_DNA"/>
</dbReference>
<evidence type="ECO:0000313" key="1">
    <source>
        <dbReference type="EMBL" id="WDS51671.1"/>
    </source>
</evidence>
<name>A0AAE9ZN72_9CAUD</name>
<sequence length="140" mass="15355">MTDRNFTPASLDEVSEGDIVRMTKGDIVIVAPVANDRSYGLYLDIPFADVDEDDIEVDVLVRQGYRLERVVTPLPTALFALLAPSNPRGFYAGAVLTRAGWRWVYQGGNAPREDDVPDTTTLAERLDEGILTIAFEGVPA</sequence>
<organism evidence="1 2">
    <name type="scientific">Microbacterium phage Barnstormer</name>
    <dbReference type="NCBI Taxonomy" id="3028491"/>
    <lineage>
        <taxon>Viruses</taxon>
        <taxon>Duplodnaviria</taxon>
        <taxon>Heunggongvirae</taxon>
        <taxon>Uroviricota</taxon>
        <taxon>Caudoviricetes</taxon>
        <taxon>Casidaviridae</taxon>
        <taxon>Barnstormervirus</taxon>
        <taxon>Barnstormervirus barnstormer</taxon>
    </lineage>
</organism>
<protein>
    <submittedName>
        <fullName evidence="1">Uncharacterized protein</fullName>
    </submittedName>
</protein>
<evidence type="ECO:0000313" key="2">
    <source>
        <dbReference type="Proteomes" id="UP001215092"/>
    </source>
</evidence>
<dbReference type="Proteomes" id="UP001215092">
    <property type="component" value="Segment"/>
</dbReference>
<keyword evidence="2" id="KW-1185">Reference proteome</keyword>
<accession>A0AAE9ZN72</accession>
<proteinExistence type="predicted"/>
<reference evidence="1 2" key="1">
    <citation type="submission" date="2023-01" db="EMBL/GenBank/DDBJ databases">
        <authorList>
            <person name="Edelman T.J."/>
            <person name="Baldwin A.R."/>
            <person name="Chauncey H.A."/>
            <person name="Connelly K.A."/>
            <person name="Daniel I."/>
            <person name="Fitzgerald E.B."/>
            <person name="McKinney B.E."/>
            <person name="Murray D.M."/>
            <person name="Parshall S."/>
            <person name="Stokes L.T."/>
            <person name="Tanaka K.N."/>
            <person name="Vinson E.C."/>
            <person name="Klevikis C."/>
            <person name="Temple L."/>
            <person name="Rinehart C.A."/>
            <person name="Garlena R.A."/>
            <person name="Russell D.A."/>
            <person name="Jacobs-Sera D."/>
            <person name="Hatfull G.F."/>
        </authorList>
    </citation>
    <scope>NUCLEOTIDE SEQUENCE [LARGE SCALE GENOMIC DNA]</scope>
</reference>